<gene>
    <name evidence="2" type="ORF">QBC37DRAFT_404335</name>
</gene>
<dbReference type="Proteomes" id="UP001301769">
    <property type="component" value="Unassembled WGS sequence"/>
</dbReference>
<accession>A0AAN6XYT5</accession>
<sequence>MSAPESTVAAMAQEVLFPGVVRDSYTPASPARHPSPFIQDCASPLSEQDSDDEDCLVEIEAEQFYKAKPGLHRGGASYNNSSPSVPNSNENAKLAAAEACYPAVAKAETVRNEPGSSVRITTRAPGGGSKVPPNVEVITIESGDEEDDEEAQFDDHDDYYEPGDEYYVPVDHELFDDQHFQVESQQFDEELDEDEHLDDEHFKFEDEEVEDEEIDLVDDSSENTDEKSDPAGPVTSSPAAEANQAITQSMLAMPDSPFKKTVGNQAGPAIVSPSKIAQDLYYMPDSPAKNARPEYLKEPTNDTRNWELVLDPATGGVTDYTSTEAERDEIIRLYAQHKGDMSLLRASLPGSNQTTRADCMETQRITRILHESHESGLLELPQLILERQENREDRRRRKRSLSEYATDGDKDYRLDDDSNHGKEGNDDTIHGTAPDAIPVDYDSNDSFDARFARNLARMDDAPDLKRRRGDDFIRRRAKRSCSVEASLGTAERVMEEEEVSVFVDAQ</sequence>
<reference evidence="2" key="1">
    <citation type="journal article" date="2023" name="Mol. Phylogenet. Evol.">
        <title>Genome-scale phylogeny and comparative genomics of the fungal order Sordariales.</title>
        <authorList>
            <person name="Hensen N."/>
            <person name="Bonometti L."/>
            <person name="Westerberg I."/>
            <person name="Brannstrom I.O."/>
            <person name="Guillou S."/>
            <person name="Cros-Aarteil S."/>
            <person name="Calhoun S."/>
            <person name="Haridas S."/>
            <person name="Kuo A."/>
            <person name="Mondo S."/>
            <person name="Pangilinan J."/>
            <person name="Riley R."/>
            <person name="LaButti K."/>
            <person name="Andreopoulos B."/>
            <person name="Lipzen A."/>
            <person name="Chen C."/>
            <person name="Yan M."/>
            <person name="Daum C."/>
            <person name="Ng V."/>
            <person name="Clum A."/>
            <person name="Steindorff A."/>
            <person name="Ohm R.A."/>
            <person name="Martin F."/>
            <person name="Silar P."/>
            <person name="Natvig D.O."/>
            <person name="Lalanne C."/>
            <person name="Gautier V."/>
            <person name="Ament-Velasquez S.L."/>
            <person name="Kruys A."/>
            <person name="Hutchinson M.I."/>
            <person name="Powell A.J."/>
            <person name="Barry K."/>
            <person name="Miller A.N."/>
            <person name="Grigoriev I.V."/>
            <person name="Debuchy R."/>
            <person name="Gladieux P."/>
            <person name="Hiltunen Thoren M."/>
            <person name="Johannesson H."/>
        </authorList>
    </citation>
    <scope>NUCLEOTIDE SEQUENCE</scope>
    <source>
        <strain evidence="2">PSN293</strain>
    </source>
</reference>
<feature type="compositionally biased region" description="Polar residues" evidence="1">
    <location>
        <begin position="234"/>
        <end position="250"/>
    </location>
</feature>
<organism evidence="2 3">
    <name type="scientific">Rhypophila decipiens</name>
    <dbReference type="NCBI Taxonomy" id="261697"/>
    <lineage>
        <taxon>Eukaryota</taxon>
        <taxon>Fungi</taxon>
        <taxon>Dikarya</taxon>
        <taxon>Ascomycota</taxon>
        <taxon>Pezizomycotina</taxon>
        <taxon>Sordariomycetes</taxon>
        <taxon>Sordariomycetidae</taxon>
        <taxon>Sordariales</taxon>
        <taxon>Naviculisporaceae</taxon>
        <taxon>Rhypophila</taxon>
    </lineage>
</organism>
<feature type="region of interest" description="Disordered" evidence="1">
    <location>
        <begin position="187"/>
        <end position="256"/>
    </location>
</feature>
<evidence type="ECO:0000313" key="2">
    <source>
        <dbReference type="EMBL" id="KAK4209434.1"/>
    </source>
</evidence>
<dbReference type="AlphaFoldDB" id="A0AAN6XYT5"/>
<feature type="region of interest" description="Disordered" evidence="1">
    <location>
        <begin position="389"/>
        <end position="441"/>
    </location>
</feature>
<feature type="compositionally biased region" description="Acidic residues" evidence="1">
    <location>
        <begin position="205"/>
        <end position="223"/>
    </location>
</feature>
<feature type="region of interest" description="Disordered" evidence="1">
    <location>
        <begin position="112"/>
        <end position="164"/>
    </location>
</feature>
<reference evidence="2" key="2">
    <citation type="submission" date="2023-05" db="EMBL/GenBank/DDBJ databases">
        <authorList>
            <consortium name="Lawrence Berkeley National Laboratory"/>
            <person name="Steindorff A."/>
            <person name="Hensen N."/>
            <person name="Bonometti L."/>
            <person name="Westerberg I."/>
            <person name="Brannstrom I.O."/>
            <person name="Guillou S."/>
            <person name="Cros-Aarteil S."/>
            <person name="Calhoun S."/>
            <person name="Haridas S."/>
            <person name="Kuo A."/>
            <person name="Mondo S."/>
            <person name="Pangilinan J."/>
            <person name="Riley R."/>
            <person name="Labutti K."/>
            <person name="Andreopoulos B."/>
            <person name="Lipzen A."/>
            <person name="Chen C."/>
            <person name="Yanf M."/>
            <person name="Daum C."/>
            <person name="Ng V."/>
            <person name="Clum A."/>
            <person name="Ohm R."/>
            <person name="Martin F."/>
            <person name="Silar P."/>
            <person name="Natvig D."/>
            <person name="Lalanne C."/>
            <person name="Gautier V."/>
            <person name="Ament-Velasquez S.L."/>
            <person name="Kruys A."/>
            <person name="Hutchinson M.I."/>
            <person name="Powell A.J."/>
            <person name="Barry K."/>
            <person name="Miller A.N."/>
            <person name="Grigoriev I.V."/>
            <person name="Debuchy R."/>
            <person name="Gladieux P."/>
            <person name="Thoren M.H."/>
            <person name="Johannesson H."/>
        </authorList>
    </citation>
    <scope>NUCLEOTIDE SEQUENCE</scope>
    <source>
        <strain evidence="2">PSN293</strain>
    </source>
</reference>
<protein>
    <submittedName>
        <fullName evidence="2">Uncharacterized protein</fullName>
    </submittedName>
</protein>
<keyword evidence="3" id="KW-1185">Reference proteome</keyword>
<feature type="compositionally biased region" description="Acidic residues" evidence="1">
    <location>
        <begin position="187"/>
        <end position="197"/>
    </location>
</feature>
<feature type="compositionally biased region" description="Basic and acidic residues" evidence="1">
    <location>
        <begin position="407"/>
        <end position="429"/>
    </location>
</feature>
<feature type="region of interest" description="Disordered" evidence="1">
    <location>
        <begin position="69"/>
        <end position="90"/>
    </location>
</feature>
<evidence type="ECO:0000313" key="3">
    <source>
        <dbReference type="Proteomes" id="UP001301769"/>
    </source>
</evidence>
<proteinExistence type="predicted"/>
<feature type="compositionally biased region" description="Low complexity" evidence="1">
    <location>
        <begin position="77"/>
        <end position="90"/>
    </location>
</feature>
<name>A0AAN6XYT5_9PEZI</name>
<comment type="caution">
    <text evidence="2">The sequence shown here is derived from an EMBL/GenBank/DDBJ whole genome shotgun (WGS) entry which is preliminary data.</text>
</comment>
<evidence type="ECO:0000256" key="1">
    <source>
        <dbReference type="SAM" id="MobiDB-lite"/>
    </source>
</evidence>
<feature type="compositionally biased region" description="Acidic residues" evidence="1">
    <location>
        <begin position="142"/>
        <end position="164"/>
    </location>
</feature>
<dbReference type="EMBL" id="MU858205">
    <property type="protein sequence ID" value="KAK4209434.1"/>
    <property type="molecule type" value="Genomic_DNA"/>
</dbReference>